<evidence type="ECO:0000256" key="6">
    <source>
        <dbReference type="ARBA" id="ARBA00022989"/>
    </source>
</evidence>
<dbReference type="InterPro" id="IPR000515">
    <property type="entry name" value="MetI-like"/>
</dbReference>
<keyword evidence="11" id="KW-1185">Reference proteome</keyword>
<dbReference type="Gene3D" id="1.10.3720.10">
    <property type="entry name" value="MetI-like"/>
    <property type="match status" value="1"/>
</dbReference>
<dbReference type="SUPFAM" id="SSF161098">
    <property type="entry name" value="MetI-like"/>
    <property type="match status" value="1"/>
</dbReference>
<dbReference type="NCBIfam" id="TIGR01726">
    <property type="entry name" value="HEQRo_perm_3TM"/>
    <property type="match status" value="1"/>
</dbReference>
<keyword evidence="7 8" id="KW-0472">Membrane</keyword>
<evidence type="ECO:0000256" key="2">
    <source>
        <dbReference type="ARBA" id="ARBA00010072"/>
    </source>
</evidence>
<feature type="domain" description="ABC transmembrane type-1" evidence="9">
    <location>
        <begin position="25"/>
        <end position="215"/>
    </location>
</feature>
<organism evidence="10 11">
    <name type="scientific">Devosia honganensis</name>
    <dbReference type="NCBI Taxonomy" id="1610527"/>
    <lineage>
        <taxon>Bacteria</taxon>
        <taxon>Pseudomonadati</taxon>
        <taxon>Pseudomonadota</taxon>
        <taxon>Alphaproteobacteria</taxon>
        <taxon>Hyphomicrobiales</taxon>
        <taxon>Devosiaceae</taxon>
        <taxon>Devosia</taxon>
    </lineage>
</organism>
<evidence type="ECO:0000256" key="7">
    <source>
        <dbReference type="ARBA" id="ARBA00023136"/>
    </source>
</evidence>
<dbReference type="InterPro" id="IPR010065">
    <property type="entry name" value="AA_ABC_transptr_permease_3TM"/>
</dbReference>
<dbReference type="CDD" id="cd06261">
    <property type="entry name" value="TM_PBP2"/>
    <property type="match status" value="1"/>
</dbReference>
<evidence type="ECO:0000256" key="8">
    <source>
        <dbReference type="RuleBase" id="RU363032"/>
    </source>
</evidence>
<evidence type="ECO:0000256" key="3">
    <source>
        <dbReference type="ARBA" id="ARBA00022448"/>
    </source>
</evidence>
<name>A0ABV7X2H9_9HYPH</name>
<evidence type="ECO:0000256" key="5">
    <source>
        <dbReference type="ARBA" id="ARBA00022692"/>
    </source>
</evidence>
<comment type="subcellular location">
    <subcellularLocation>
        <location evidence="1">Cell inner membrane</location>
        <topology evidence="1">Multi-pass membrane protein</topology>
    </subcellularLocation>
    <subcellularLocation>
        <location evidence="8">Cell membrane</location>
        <topology evidence="8">Multi-pass membrane protein</topology>
    </subcellularLocation>
</comment>
<dbReference type="Proteomes" id="UP001595613">
    <property type="component" value="Unassembled WGS sequence"/>
</dbReference>
<accession>A0ABV7X2H9</accession>
<keyword evidence="6 8" id="KW-1133">Transmembrane helix</keyword>
<dbReference type="InterPro" id="IPR043429">
    <property type="entry name" value="ArtM/GltK/GlnP/TcyL/YhdX-like"/>
</dbReference>
<proteinExistence type="inferred from homology"/>
<comment type="caution">
    <text evidence="10">The sequence shown here is derived from an EMBL/GenBank/DDBJ whole genome shotgun (WGS) entry which is preliminary data.</text>
</comment>
<gene>
    <name evidence="10" type="ORF">ACFOOL_09625</name>
</gene>
<protein>
    <submittedName>
        <fullName evidence="10">Amino acid ABC transporter permease</fullName>
    </submittedName>
</protein>
<keyword evidence="5 8" id="KW-0812">Transmembrane</keyword>
<feature type="transmembrane region" description="Helical" evidence="8">
    <location>
        <begin position="56"/>
        <end position="80"/>
    </location>
</feature>
<reference evidence="11" key="1">
    <citation type="journal article" date="2019" name="Int. J. Syst. Evol. Microbiol.">
        <title>The Global Catalogue of Microorganisms (GCM) 10K type strain sequencing project: providing services to taxonomists for standard genome sequencing and annotation.</title>
        <authorList>
            <consortium name="The Broad Institute Genomics Platform"/>
            <consortium name="The Broad Institute Genome Sequencing Center for Infectious Disease"/>
            <person name="Wu L."/>
            <person name="Ma J."/>
        </authorList>
    </citation>
    <scope>NUCLEOTIDE SEQUENCE [LARGE SCALE GENOMIC DNA]</scope>
    <source>
        <strain evidence="11">KCTC 42281</strain>
    </source>
</reference>
<dbReference type="RefSeq" id="WP_380096744.1">
    <property type="nucleotide sequence ID" value="NZ_JBHRYD010000007.1"/>
</dbReference>
<keyword evidence="3 8" id="KW-0813">Transport</keyword>
<evidence type="ECO:0000313" key="10">
    <source>
        <dbReference type="EMBL" id="MFC3705016.1"/>
    </source>
</evidence>
<dbReference type="PROSITE" id="PS50928">
    <property type="entry name" value="ABC_TM1"/>
    <property type="match status" value="1"/>
</dbReference>
<evidence type="ECO:0000256" key="1">
    <source>
        <dbReference type="ARBA" id="ARBA00004429"/>
    </source>
</evidence>
<dbReference type="InterPro" id="IPR035906">
    <property type="entry name" value="MetI-like_sf"/>
</dbReference>
<dbReference type="PANTHER" id="PTHR30614">
    <property type="entry name" value="MEMBRANE COMPONENT OF AMINO ACID ABC TRANSPORTER"/>
    <property type="match status" value="1"/>
</dbReference>
<feature type="transmembrane region" description="Helical" evidence="8">
    <location>
        <begin position="86"/>
        <end position="105"/>
    </location>
</feature>
<dbReference type="EMBL" id="JBHRYD010000007">
    <property type="protein sequence ID" value="MFC3705016.1"/>
    <property type="molecule type" value="Genomic_DNA"/>
</dbReference>
<keyword evidence="4" id="KW-1003">Cell membrane</keyword>
<evidence type="ECO:0000259" key="9">
    <source>
        <dbReference type="PROSITE" id="PS50928"/>
    </source>
</evidence>
<evidence type="ECO:0000313" key="11">
    <source>
        <dbReference type="Proteomes" id="UP001595613"/>
    </source>
</evidence>
<feature type="transmembrane region" description="Helical" evidence="8">
    <location>
        <begin position="25"/>
        <end position="49"/>
    </location>
</feature>
<sequence length="234" mass="24974">MIEIIQTYWLDLLIGSYPNGPLGGLAMTMIIAVVSIALAVPLGVLLALAELSSRRWLSLATGALITFVRGVPLLMFIFWIYFVVPVITGISIQGTTTLIIALVIFESAYISQIVKAGILALPKGQSEAAESLGMAPWQINVKIILPQAIFNMTPSLISQLSSAVKDTSLGYIINATEVTFATAQINSILLTKPMEVFGILAIIFFVVCTSLTGLASLLEKRLGHAQNAPGVRAS</sequence>
<dbReference type="PANTHER" id="PTHR30614:SF21">
    <property type="entry name" value="AMINO ACID ABC TRANSPORTER PERMEASE"/>
    <property type="match status" value="1"/>
</dbReference>
<feature type="transmembrane region" description="Helical" evidence="8">
    <location>
        <begin position="196"/>
        <end position="218"/>
    </location>
</feature>
<comment type="similarity">
    <text evidence="2">Belongs to the binding-protein-dependent transport system permease family. HisMQ subfamily.</text>
</comment>
<evidence type="ECO:0000256" key="4">
    <source>
        <dbReference type="ARBA" id="ARBA00022475"/>
    </source>
</evidence>
<dbReference type="Pfam" id="PF00528">
    <property type="entry name" value="BPD_transp_1"/>
    <property type="match status" value="1"/>
</dbReference>